<evidence type="ECO:0000256" key="1">
    <source>
        <dbReference type="SAM" id="MobiDB-lite"/>
    </source>
</evidence>
<feature type="region of interest" description="Disordered" evidence="1">
    <location>
        <begin position="1"/>
        <end position="135"/>
    </location>
</feature>
<reference evidence="2 3" key="1">
    <citation type="submission" date="2024-01" db="EMBL/GenBank/DDBJ databases">
        <title>A draft genome for a cacao thread blight-causing isolate of Paramarasmius palmivorus.</title>
        <authorList>
            <person name="Baruah I.K."/>
            <person name="Bukari Y."/>
            <person name="Amoako-Attah I."/>
            <person name="Meinhardt L.W."/>
            <person name="Bailey B.A."/>
            <person name="Cohen S.P."/>
        </authorList>
    </citation>
    <scope>NUCLEOTIDE SEQUENCE [LARGE SCALE GENOMIC DNA]</scope>
    <source>
        <strain evidence="2 3">GH-12</strain>
    </source>
</reference>
<comment type="caution">
    <text evidence="2">The sequence shown here is derived from an EMBL/GenBank/DDBJ whole genome shotgun (WGS) entry which is preliminary data.</text>
</comment>
<evidence type="ECO:0000313" key="3">
    <source>
        <dbReference type="Proteomes" id="UP001383192"/>
    </source>
</evidence>
<evidence type="ECO:0000313" key="2">
    <source>
        <dbReference type="EMBL" id="KAK7044003.1"/>
    </source>
</evidence>
<dbReference type="Proteomes" id="UP001383192">
    <property type="component" value="Unassembled WGS sequence"/>
</dbReference>
<protein>
    <submittedName>
        <fullName evidence="2">Uncharacterized protein</fullName>
    </submittedName>
</protein>
<keyword evidence="3" id="KW-1185">Reference proteome</keyword>
<dbReference type="EMBL" id="JAYKXP010000027">
    <property type="protein sequence ID" value="KAK7044003.1"/>
    <property type="molecule type" value="Genomic_DNA"/>
</dbReference>
<name>A0AAW0CYD7_9AGAR</name>
<dbReference type="AlphaFoldDB" id="A0AAW0CYD7"/>
<accession>A0AAW0CYD7</accession>
<gene>
    <name evidence="2" type="ORF">VNI00_008171</name>
</gene>
<sequence length="203" mass="20574">MEDGIPVGSPLAPDDGTPVGSVPPEEGTPEDVIPEGSPVAPDEGAPVGSSPPEEGTPVGSPAPDEGALVGVAPDEVTPEGSPLAPDEGTPVGSPVTPDEGGPVGSPPAPDDGTPVDSPLPPDTTLDEGKLPVGRLADPELSGRVWVPVIGGPSWRGSCRNRPRPRSAIVYHLRAAEDLTTAANEVAARTREMKAGENFIVYRV</sequence>
<organism evidence="2 3">
    <name type="scientific">Paramarasmius palmivorus</name>
    <dbReference type="NCBI Taxonomy" id="297713"/>
    <lineage>
        <taxon>Eukaryota</taxon>
        <taxon>Fungi</taxon>
        <taxon>Dikarya</taxon>
        <taxon>Basidiomycota</taxon>
        <taxon>Agaricomycotina</taxon>
        <taxon>Agaricomycetes</taxon>
        <taxon>Agaricomycetidae</taxon>
        <taxon>Agaricales</taxon>
        <taxon>Marasmiineae</taxon>
        <taxon>Marasmiaceae</taxon>
        <taxon>Paramarasmius</taxon>
    </lineage>
</organism>
<proteinExistence type="predicted"/>